<feature type="transmembrane region" description="Helical" evidence="7">
    <location>
        <begin position="347"/>
        <end position="371"/>
    </location>
</feature>
<dbReference type="PROSITE" id="PS00216">
    <property type="entry name" value="SUGAR_TRANSPORT_1"/>
    <property type="match status" value="1"/>
</dbReference>
<evidence type="ECO:0000256" key="5">
    <source>
        <dbReference type="ARBA" id="ARBA00022989"/>
    </source>
</evidence>
<feature type="transmembrane region" description="Helical" evidence="7">
    <location>
        <begin position="322"/>
        <end position="341"/>
    </location>
</feature>
<dbReference type="PANTHER" id="PTHR43045">
    <property type="entry name" value="SHIKIMATE TRANSPORTER"/>
    <property type="match status" value="1"/>
</dbReference>
<keyword evidence="3" id="KW-1003">Cell membrane</keyword>
<dbReference type="Proteomes" id="UP000240957">
    <property type="component" value="Unassembled WGS sequence"/>
</dbReference>
<keyword evidence="12" id="KW-1185">Reference proteome</keyword>
<dbReference type="GO" id="GO:0022857">
    <property type="term" value="F:transmembrane transporter activity"/>
    <property type="evidence" value="ECO:0007669"/>
    <property type="project" value="InterPro"/>
</dbReference>
<evidence type="ECO:0000256" key="2">
    <source>
        <dbReference type="ARBA" id="ARBA00022448"/>
    </source>
</evidence>
<keyword evidence="2" id="KW-0813">Transport</keyword>
<dbReference type="EMBL" id="PYIX02000031">
    <property type="protein sequence ID" value="RFC82569.1"/>
    <property type="molecule type" value="Genomic_DNA"/>
</dbReference>
<reference evidence="9" key="1">
    <citation type="journal article" date="2014" name="Int. J. Syst. Evol. Microbiol.">
        <title>Complete genome of a new Firmicutes species belonging to the dominant human colonic microbiota ('Ruminococcus bicirculans') reveals two chromosomes and a selective capacity to utilize plant glucans.</title>
        <authorList>
            <consortium name="NISC Comparative Sequencing Program"/>
            <person name="Wegmann U."/>
            <person name="Louis P."/>
            <person name="Goesmann A."/>
            <person name="Henrissat B."/>
            <person name="Duncan S.H."/>
            <person name="Flint H.J."/>
        </authorList>
    </citation>
    <scope>NUCLEOTIDE SEQUENCE</scope>
    <source>
        <strain evidence="9">KCTC 62575</strain>
    </source>
</reference>
<dbReference type="RefSeq" id="WP_107009326.1">
    <property type="nucleotide sequence ID" value="NZ_JAVIDQ010000012.1"/>
</dbReference>
<feature type="domain" description="Major facilitator superfamily (MFS) profile" evidence="8">
    <location>
        <begin position="26"/>
        <end position="439"/>
    </location>
</feature>
<evidence type="ECO:0000313" key="9">
    <source>
        <dbReference type="EMBL" id="MFC2995322.1"/>
    </source>
</evidence>
<dbReference type="SUPFAM" id="SSF103473">
    <property type="entry name" value="MFS general substrate transporter"/>
    <property type="match status" value="1"/>
</dbReference>
<feature type="transmembrane region" description="Helical" evidence="7">
    <location>
        <begin position="175"/>
        <end position="194"/>
    </location>
</feature>
<feature type="transmembrane region" description="Helical" evidence="7">
    <location>
        <begin position="63"/>
        <end position="86"/>
    </location>
</feature>
<evidence type="ECO:0000256" key="3">
    <source>
        <dbReference type="ARBA" id="ARBA00022475"/>
    </source>
</evidence>
<dbReference type="InterPro" id="IPR020846">
    <property type="entry name" value="MFS_dom"/>
</dbReference>
<evidence type="ECO:0000259" key="8">
    <source>
        <dbReference type="PROSITE" id="PS50850"/>
    </source>
</evidence>
<feature type="transmembrane region" description="Helical" evidence="7">
    <location>
        <begin position="200"/>
        <end position="219"/>
    </location>
</feature>
<proteinExistence type="predicted"/>
<name>A0A371YM67_9GAMM</name>
<evidence type="ECO:0000256" key="7">
    <source>
        <dbReference type="SAM" id="Phobius"/>
    </source>
</evidence>
<keyword evidence="6 7" id="KW-0472">Membrane</keyword>
<dbReference type="PROSITE" id="PS50850">
    <property type="entry name" value="MFS"/>
    <property type="match status" value="1"/>
</dbReference>
<accession>A0A371YM67</accession>
<dbReference type="Proteomes" id="UP001595455">
    <property type="component" value="Unassembled WGS sequence"/>
</dbReference>
<feature type="transmembrane region" description="Helical" evidence="7">
    <location>
        <begin position="383"/>
        <end position="407"/>
    </location>
</feature>
<dbReference type="AlphaFoldDB" id="A0A371YM67"/>
<organism evidence="10 11">
    <name type="scientific">Acinetobacter sichuanensis</name>
    <dbReference type="NCBI Taxonomy" id="2136183"/>
    <lineage>
        <taxon>Bacteria</taxon>
        <taxon>Pseudomonadati</taxon>
        <taxon>Pseudomonadota</taxon>
        <taxon>Gammaproteobacteria</taxon>
        <taxon>Moraxellales</taxon>
        <taxon>Moraxellaceae</taxon>
        <taxon>Acinetobacter</taxon>
    </lineage>
</organism>
<reference evidence="12" key="3">
    <citation type="journal article" date="2019" name="Int. J. Syst. Evol. Microbiol.">
        <title>The Global Catalogue of Microorganisms (GCM) 10K type strain sequencing project: providing services to taxonomists for standard genome sequencing and annotation.</title>
        <authorList>
            <consortium name="The Broad Institute Genomics Platform"/>
            <consortium name="The Broad Institute Genome Sequencing Center for Infectious Disease"/>
            <person name="Wu L."/>
            <person name="Ma J."/>
        </authorList>
    </citation>
    <scope>NUCLEOTIDE SEQUENCE [LARGE SCALE GENOMIC DNA]</scope>
    <source>
        <strain evidence="12">KCTC 62575</strain>
    </source>
</reference>
<dbReference type="InterPro" id="IPR005829">
    <property type="entry name" value="Sugar_transporter_CS"/>
</dbReference>
<dbReference type="Gene3D" id="1.20.1250.20">
    <property type="entry name" value="MFS general substrate transporter like domains"/>
    <property type="match status" value="1"/>
</dbReference>
<comment type="subcellular location">
    <subcellularLocation>
        <location evidence="1">Cell membrane</location>
        <topology evidence="1">Multi-pass membrane protein</topology>
    </subcellularLocation>
</comment>
<feature type="transmembrane region" description="Helical" evidence="7">
    <location>
        <begin position="252"/>
        <end position="271"/>
    </location>
</feature>
<evidence type="ECO:0000313" key="12">
    <source>
        <dbReference type="Proteomes" id="UP001595455"/>
    </source>
</evidence>
<gene>
    <name evidence="9" type="ORF">ACFODO_08590</name>
    <name evidence="10" type="ORF">C9E89_015935</name>
</gene>
<protein>
    <submittedName>
        <fullName evidence="10">MFS transporter</fullName>
    </submittedName>
</protein>
<reference evidence="10 11" key="2">
    <citation type="submission" date="2018-08" db="EMBL/GenBank/DDBJ databases">
        <title>The draft genome of Acinetobacter sichuanensis strain WCHAc060041.</title>
        <authorList>
            <person name="Qin J."/>
            <person name="Feng Y."/>
            <person name="Zong Z."/>
        </authorList>
    </citation>
    <scope>NUCLEOTIDE SEQUENCE [LARGE SCALE GENOMIC DNA]</scope>
    <source>
        <strain evidence="10 11">WCHAc060041</strain>
    </source>
</reference>
<evidence type="ECO:0000313" key="10">
    <source>
        <dbReference type="EMBL" id="RFC82569.1"/>
    </source>
</evidence>
<keyword evidence="4 7" id="KW-0812">Transmembrane</keyword>
<dbReference type="InterPro" id="IPR011701">
    <property type="entry name" value="MFS"/>
</dbReference>
<dbReference type="GO" id="GO:0005886">
    <property type="term" value="C:plasma membrane"/>
    <property type="evidence" value="ECO:0007669"/>
    <property type="project" value="UniProtKB-SubCell"/>
</dbReference>
<dbReference type="EMBL" id="JBHRSF010000021">
    <property type="protein sequence ID" value="MFC2995322.1"/>
    <property type="molecule type" value="Genomic_DNA"/>
</dbReference>
<comment type="caution">
    <text evidence="10">The sequence shown here is derived from an EMBL/GenBank/DDBJ whole genome shotgun (WGS) entry which is preliminary data.</text>
</comment>
<feature type="transmembrane region" description="Helical" evidence="7">
    <location>
        <begin position="291"/>
        <end position="310"/>
    </location>
</feature>
<dbReference type="InterPro" id="IPR036259">
    <property type="entry name" value="MFS_trans_sf"/>
</dbReference>
<sequence>MEKAHIGTVSPELLRDVSQTSRTKKIAMATIIGTTIEWYDYFIYAAVAGLVFNQLFFKPAGPAFATLLVFASIGISFIFRPFGAFIAGYFGDKFGRKMVLAITLIMMGGTTTVIGLLPTYDSIGIAAPILLILLRILQGISAGGEWGGAVLMAVEHAPTKKRGLFSSFPQLGVPLGLLLASLVLVIMTGFVSPGDEFMQWGWRVPFLMSIVLFGLGYWIRRSVEESPIFEELKQKGTNQKPIRELFSQYKKVVFSSALLIAGTTALGYMTAGGFVQSFTTNPTGLNLDRPTIMALVSVSAIIWTFFTWLSAVLSDKYGRKPIYIFGSIVQVLTALLLFPLISTGSYIYIMLGLALLSMGIGITYGVQAVFYSELFPASIRFSGISITYAIGSILGGAFAPLIAATLITKSNGVLLVSAYLTIVSLIALISICMFKDRTAISLDPSDEEEQKKSPFIWNK</sequence>
<evidence type="ECO:0000256" key="4">
    <source>
        <dbReference type="ARBA" id="ARBA00022692"/>
    </source>
</evidence>
<evidence type="ECO:0000256" key="1">
    <source>
        <dbReference type="ARBA" id="ARBA00004651"/>
    </source>
</evidence>
<feature type="transmembrane region" description="Helical" evidence="7">
    <location>
        <begin position="413"/>
        <end position="434"/>
    </location>
</feature>
<evidence type="ECO:0000313" key="11">
    <source>
        <dbReference type="Proteomes" id="UP000240957"/>
    </source>
</evidence>
<feature type="transmembrane region" description="Helical" evidence="7">
    <location>
        <begin position="129"/>
        <end position="154"/>
    </location>
</feature>
<evidence type="ECO:0000256" key="6">
    <source>
        <dbReference type="ARBA" id="ARBA00023136"/>
    </source>
</evidence>
<dbReference type="CDD" id="cd17369">
    <property type="entry name" value="MFS_ShiA_like"/>
    <property type="match status" value="1"/>
</dbReference>
<keyword evidence="5 7" id="KW-1133">Transmembrane helix</keyword>
<dbReference type="OrthoDB" id="3690818at2"/>
<feature type="transmembrane region" description="Helical" evidence="7">
    <location>
        <begin position="98"/>
        <end position="117"/>
    </location>
</feature>
<dbReference type="Pfam" id="PF07690">
    <property type="entry name" value="MFS_1"/>
    <property type="match status" value="1"/>
</dbReference>
<dbReference type="PANTHER" id="PTHR43045:SF1">
    <property type="entry name" value="SHIKIMATE TRANSPORTER"/>
    <property type="match status" value="1"/>
</dbReference>
<reference evidence="9" key="4">
    <citation type="submission" date="2024-09" db="EMBL/GenBank/DDBJ databases">
        <authorList>
            <person name="Sun Q."/>
            <person name="Mori K."/>
        </authorList>
    </citation>
    <scope>NUCLEOTIDE SEQUENCE</scope>
    <source>
        <strain evidence="9">KCTC 62575</strain>
    </source>
</reference>